<protein>
    <submittedName>
        <fullName evidence="1">Uncharacterized protein</fullName>
    </submittedName>
</protein>
<dbReference type="Gene3D" id="3.40.50.1000">
    <property type="entry name" value="HAD superfamily/HAD-like"/>
    <property type="match status" value="1"/>
</dbReference>
<reference evidence="1" key="1">
    <citation type="journal article" date="2015" name="Nature">
        <title>Complex archaea that bridge the gap between prokaryotes and eukaryotes.</title>
        <authorList>
            <person name="Spang A."/>
            <person name="Saw J.H."/>
            <person name="Jorgensen S.L."/>
            <person name="Zaremba-Niedzwiedzka K."/>
            <person name="Martijn J."/>
            <person name="Lind A.E."/>
            <person name="van Eijk R."/>
            <person name="Schleper C."/>
            <person name="Guy L."/>
            <person name="Ettema T.J."/>
        </authorList>
    </citation>
    <scope>NUCLEOTIDE SEQUENCE</scope>
</reference>
<dbReference type="AlphaFoldDB" id="A0A0F8ZH30"/>
<proteinExistence type="predicted"/>
<dbReference type="InterPro" id="IPR023214">
    <property type="entry name" value="HAD_sf"/>
</dbReference>
<gene>
    <name evidence="1" type="ORF">LCGC14_2695940</name>
</gene>
<comment type="caution">
    <text evidence="1">The sequence shown here is derived from an EMBL/GenBank/DDBJ whole genome shotgun (WGS) entry which is preliminary data.</text>
</comment>
<dbReference type="SUPFAM" id="SSF56784">
    <property type="entry name" value="HAD-like"/>
    <property type="match status" value="1"/>
</dbReference>
<sequence length="117" mass="13195">MNGWIGVDLDGTLSKEVPEGLDKIGEPIPRMVALVRKLLEEGEDVHIFTARVAPPIDHKDRLVQEELIRAWCWNHLCTTLPITATKNLSMVRFYDDRAVQVETNTGRLIGEEGEDNS</sequence>
<dbReference type="InterPro" id="IPR036412">
    <property type="entry name" value="HAD-like_sf"/>
</dbReference>
<accession>A0A0F8ZH30</accession>
<organism evidence="1">
    <name type="scientific">marine sediment metagenome</name>
    <dbReference type="NCBI Taxonomy" id="412755"/>
    <lineage>
        <taxon>unclassified sequences</taxon>
        <taxon>metagenomes</taxon>
        <taxon>ecological metagenomes</taxon>
    </lineage>
</organism>
<evidence type="ECO:0000313" key="1">
    <source>
        <dbReference type="EMBL" id="KKK93132.1"/>
    </source>
</evidence>
<dbReference type="EMBL" id="LAZR01047903">
    <property type="protein sequence ID" value="KKK93132.1"/>
    <property type="molecule type" value="Genomic_DNA"/>
</dbReference>
<name>A0A0F8ZH30_9ZZZZ</name>